<feature type="domain" description="Helicase C-terminal" evidence="15">
    <location>
        <begin position="213"/>
        <end position="373"/>
    </location>
</feature>
<feature type="region of interest" description="Disordered" evidence="13">
    <location>
        <begin position="390"/>
        <end position="431"/>
    </location>
</feature>
<dbReference type="InterPro" id="IPR000629">
    <property type="entry name" value="RNA-helicase_DEAD-box_CS"/>
</dbReference>
<reference evidence="17" key="2">
    <citation type="submission" date="2025-09" db="UniProtKB">
        <authorList>
            <consortium name="Ensembl"/>
        </authorList>
    </citation>
    <scope>IDENTIFICATION</scope>
</reference>
<evidence type="ECO:0000259" key="14">
    <source>
        <dbReference type="PROSITE" id="PS51192"/>
    </source>
</evidence>
<dbReference type="InterPro" id="IPR014001">
    <property type="entry name" value="Helicase_ATP-bd"/>
</dbReference>
<dbReference type="SMART" id="SM00487">
    <property type="entry name" value="DEXDc"/>
    <property type="match status" value="1"/>
</dbReference>
<proteinExistence type="inferred from homology"/>
<evidence type="ECO:0000256" key="7">
    <source>
        <dbReference type="ARBA" id="ARBA00022884"/>
    </source>
</evidence>
<comment type="catalytic activity">
    <reaction evidence="10">
        <text>ATP + H2O = ADP + phosphate + H(+)</text>
        <dbReference type="Rhea" id="RHEA:13065"/>
        <dbReference type="ChEBI" id="CHEBI:15377"/>
        <dbReference type="ChEBI" id="CHEBI:15378"/>
        <dbReference type="ChEBI" id="CHEBI:30616"/>
        <dbReference type="ChEBI" id="CHEBI:43474"/>
        <dbReference type="ChEBI" id="CHEBI:456216"/>
        <dbReference type="EC" id="3.6.4.13"/>
    </reaction>
</comment>
<evidence type="ECO:0000256" key="1">
    <source>
        <dbReference type="ARBA" id="ARBA00004123"/>
    </source>
</evidence>
<dbReference type="InterPro" id="IPR001650">
    <property type="entry name" value="Helicase_C-like"/>
</dbReference>
<dbReference type="EC" id="3.6.4.13" evidence="2"/>
<evidence type="ECO:0000259" key="15">
    <source>
        <dbReference type="PROSITE" id="PS51194"/>
    </source>
</evidence>
<evidence type="ECO:0000256" key="4">
    <source>
        <dbReference type="ARBA" id="ARBA00022801"/>
    </source>
</evidence>
<dbReference type="GO" id="GO:0005524">
    <property type="term" value="F:ATP binding"/>
    <property type="evidence" value="ECO:0007669"/>
    <property type="project" value="UniProtKB-KW"/>
</dbReference>
<dbReference type="GO" id="GO:0005829">
    <property type="term" value="C:cytosol"/>
    <property type="evidence" value="ECO:0007669"/>
    <property type="project" value="TreeGrafter"/>
</dbReference>
<feature type="domain" description="DEAD-box RNA helicase Q" evidence="16">
    <location>
        <begin position="24"/>
        <end position="52"/>
    </location>
</feature>
<keyword evidence="7" id="KW-0694">RNA-binding</keyword>
<dbReference type="SMART" id="SM00490">
    <property type="entry name" value="HELICc"/>
    <property type="match status" value="1"/>
</dbReference>
<dbReference type="PANTHER" id="PTHR47959:SF20">
    <property type="entry name" value="RNA HELICASE"/>
    <property type="match status" value="1"/>
</dbReference>
<keyword evidence="6 12" id="KW-0067">ATP-binding</keyword>
<evidence type="ECO:0000256" key="11">
    <source>
        <dbReference type="PROSITE-ProRule" id="PRU00552"/>
    </source>
</evidence>
<name>A0A8C7AVJ8_NEOVI</name>
<feature type="domain" description="Helicase ATP-binding" evidence="14">
    <location>
        <begin position="55"/>
        <end position="202"/>
    </location>
</feature>
<dbReference type="InterPro" id="IPR014014">
    <property type="entry name" value="RNA_helicase_DEAD_Q_motif"/>
</dbReference>
<dbReference type="PROSITE" id="PS51194">
    <property type="entry name" value="HELICASE_CTER"/>
    <property type="match status" value="1"/>
</dbReference>
<evidence type="ECO:0000256" key="3">
    <source>
        <dbReference type="ARBA" id="ARBA00022741"/>
    </source>
</evidence>
<dbReference type="GO" id="GO:0016787">
    <property type="term" value="F:hydrolase activity"/>
    <property type="evidence" value="ECO:0007669"/>
    <property type="project" value="UniProtKB-KW"/>
</dbReference>
<keyword evidence="4 12" id="KW-0378">Hydrolase</keyword>
<accession>A0A8C7AVJ8</accession>
<comment type="similarity">
    <text evidence="9">Belongs to the DEAD box helicase family. DDX47/RRP3 subfamily.</text>
</comment>
<gene>
    <name evidence="17" type="primary">DDX47</name>
</gene>
<dbReference type="GO" id="GO:0005634">
    <property type="term" value="C:nucleus"/>
    <property type="evidence" value="ECO:0007669"/>
    <property type="project" value="UniProtKB-SubCell"/>
</dbReference>
<dbReference type="PANTHER" id="PTHR47959">
    <property type="entry name" value="ATP-DEPENDENT RNA HELICASE RHLE-RELATED"/>
    <property type="match status" value="1"/>
</dbReference>
<dbReference type="InterPro" id="IPR027417">
    <property type="entry name" value="P-loop_NTPase"/>
</dbReference>
<dbReference type="InterPro" id="IPR044765">
    <property type="entry name" value="DDX47/Rrp3_DEADc"/>
</dbReference>
<dbReference type="PROSITE" id="PS51195">
    <property type="entry name" value="Q_MOTIF"/>
    <property type="match status" value="1"/>
</dbReference>
<protein>
    <recommendedName>
        <fullName evidence="2">RNA helicase</fullName>
        <ecNumber evidence="2">3.6.4.13</ecNumber>
    </recommendedName>
</protein>
<evidence type="ECO:0000256" key="6">
    <source>
        <dbReference type="ARBA" id="ARBA00022840"/>
    </source>
</evidence>
<dbReference type="AlphaFoldDB" id="A0A8C7AVJ8"/>
<dbReference type="Pfam" id="PF00271">
    <property type="entry name" value="Helicase_C"/>
    <property type="match status" value="1"/>
</dbReference>
<dbReference type="Gene3D" id="3.40.50.300">
    <property type="entry name" value="P-loop containing nucleotide triphosphate hydrolases"/>
    <property type="match status" value="3"/>
</dbReference>
<sequence>MAAPDECDSATEAPQPAAQEEETKTFKDLGVTDVLCEACDQLGWTKPTKIQIEAIPLALQGRDIIGLAETGSGKTGAFALPILNALLETPQRLFALVLTPTRELAFQISEQFEALGSSIGVQSATPGRLIDHLENTKGFNLRALKYLVMDEADRILNMDFETEVDKILKVIPRDRKTFLFSATMTKKVQKLQRAALKNPVKCAVSSKYQTVEKLQQYYLFIPSKFKDTYLVYILNELAGNSFMIFCSTCNNTQRTALLLRNLGFTAIPLHGQMSQSKRLGSLNKFKAKARSILLATDVASRGLDIPHVDVVVNFDIPTHSKDYIHRVGRTARAGRSGKAITFVTQYDVELFQRIEHLIGKKLPVFPTQDDEVMMLTERVTEAQRFARMELREHGEKKKRTREDAGDNDDTEGAMGVRNKVAGGKMKKRKGR</sequence>
<dbReference type="CDD" id="cd17954">
    <property type="entry name" value="DEADc_DDX47"/>
    <property type="match status" value="1"/>
</dbReference>
<keyword evidence="18" id="KW-1185">Reference proteome</keyword>
<keyword evidence="5 12" id="KW-0347">Helicase</keyword>
<evidence type="ECO:0000256" key="8">
    <source>
        <dbReference type="ARBA" id="ARBA00023242"/>
    </source>
</evidence>
<dbReference type="SUPFAM" id="SSF52540">
    <property type="entry name" value="P-loop containing nucleoside triphosphate hydrolases"/>
    <property type="match status" value="1"/>
</dbReference>
<feature type="region of interest" description="Disordered" evidence="13">
    <location>
        <begin position="1"/>
        <end position="23"/>
    </location>
</feature>
<evidence type="ECO:0000256" key="2">
    <source>
        <dbReference type="ARBA" id="ARBA00012552"/>
    </source>
</evidence>
<dbReference type="GO" id="GO:0003723">
    <property type="term" value="F:RNA binding"/>
    <property type="evidence" value="ECO:0007669"/>
    <property type="project" value="UniProtKB-KW"/>
</dbReference>
<keyword evidence="3 12" id="KW-0547">Nucleotide-binding</keyword>
<evidence type="ECO:0000256" key="10">
    <source>
        <dbReference type="ARBA" id="ARBA00047984"/>
    </source>
</evidence>
<organism evidence="17 18">
    <name type="scientific">Neovison vison</name>
    <name type="common">American mink</name>
    <name type="synonym">Mustela vison</name>
    <dbReference type="NCBI Taxonomy" id="452646"/>
    <lineage>
        <taxon>Eukaryota</taxon>
        <taxon>Metazoa</taxon>
        <taxon>Chordata</taxon>
        <taxon>Craniata</taxon>
        <taxon>Vertebrata</taxon>
        <taxon>Euteleostomi</taxon>
        <taxon>Mammalia</taxon>
        <taxon>Eutheria</taxon>
        <taxon>Laurasiatheria</taxon>
        <taxon>Carnivora</taxon>
        <taxon>Caniformia</taxon>
        <taxon>Musteloidea</taxon>
        <taxon>Mustelidae</taxon>
        <taxon>Mustelinae</taxon>
        <taxon>Neogale</taxon>
    </lineage>
</organism>
<reference evidence="17" key="1">
    <citation type="submission" date="2025-08" db="UniProtKB">
        <authorList>
            <consortium name="Ensembl"/>
        </authorList>
    </citation>
    <scope>IDENTIFICATION</scope>
</reference>
<dbReference type="InterPro" id="IPR011545">
    <property type="entry name" value="DEAD/DEAH_box_helicase_dom"/>
</dbReference>
<dbReference type="GeneTree" id="ENSGT00940000155774"/>
<comment type="subcellular location">
    <subcellularLocation>
        <location evidence="1">Nucleus</location>
    </subcellularLocation>
</comment>
<dbReference type="PROSITE" id="PS00039">
    <property type="entry name" value="DEAD_ATP_HELICASE"/>
    <property type="match status" value="1"/>
</dbReference>
<dbReference type="Pfam" id="PF00270">
    <property type="entry name" value="DEAD"/>
    <property type="match status" value="2"/>
</dbReference>
<evidence type="ECO:0000256" key="9">
    <source>
        <dbReference type="ARBA" id="ARBA00024350"/>
    </source>
</evidence>
<dbReference type="Proteomes" id="UP000694425">
    <property type="component" value="Unplaced"/>
</dbReference>
<dbReference type="Ensembl" id="ENSNVIT00000016464.1">
    <property type="protein sequence ID" value="ENSNVIP00000014099.1"/>
    <property type="gene ID" value="ENSNVIG00000011070.1"/>
</dbReference>
<evidence type="ECO:0000313" key="17">
    <source>
        <dbReference type="Ensembl" id="ENSNVIP00000014099.1"/>
    </source>
</evidence>
<dbReference type="GO" id="GO:0003724">
    <property type="term" value="F:RNA helicase activity"/>
    <property type="evidence" value="ECO:0007669"/>
    <property type="project" value="UniProtKB-EC"/>
</dbReference>
<evidence type="ECO:0000256" key="5">
    <source>
        <dbReference type="ARBA" id="ARBA00022806"/>
    </source>
</evidence>
<evidence type="ECO:0000256" key="12">
    <source>
        <dbReference type="RuleBase" id="RU000492"/>
    </source>
</evidence>
<evidence type="ECO:0000256" key="13">
    <source>
        <dbReference type="SAM" id="MobiDB-lite"/>
    </source>
</evidence>
<evidence type="ECO:0000259" key="16">
    <source>
        <dbReference type="PROSITE" id="PS51195"/>
    </source>
</evidence>
<dbReference type="InterPro" id="IPR050079">
    <property type="entry name" value="DEAD_box_RNA_helicase"/>
</dbReference>
<evidence type="ECO:0000313" key="18">
    <source>
        <dbReference type="Proteomes" id="UP000694425"/>
    </source>
</evidence>
<feature type="compositionally biased region" description="Basic and acidic residues" evidence="13">
    <location>
        <begin position="390"/>
        <end position="404"/>
    </location>
</feature>
<dbReference type="CDD" id="cd18787">
    <property type="entry name" value="SF2_C_DEAD"/>
    <property type="match status" value="1"/>
</dbReference>
<dbReference type="PROSITE" id="PS51192">
    <property type="entry name" value="HELICASE_ATP_BIND_1"/>
    <property type="match status" value="1"/>
</dbReference>
<dbReference type="FunFam" id="3.40.50.300:FF:000626">
    <property type="entry name" value="probable ATP-dependent RNA helicase DDX47"/>
    <property type="match status" value="1"/>
</dbReference>
<keyword evidence="8" id="KW-0539">Nucleus</keyword>
<feature type="short sequence motif" description="Q motif" evidence="11">
    <location>
        <begin position="24"/>
        <end position="52"/>
    </location>
</feature>